<proteinExistence type="predicted"/>
<name>A0AC35FQ92_9BILA</name>
<sequence length="202" mass="22274">MPIRFFFVTNTCQPQCRQAAMNLYQNVHGRRLLRTDASCVPGRSELDQCGFLPNKSPKHCNFAKLICEADLQCNSKWEVFISECEAETNIGQCSDKCRKHLNSTLSTSQGSEFSSCSCTDKDDQLCIKLKDTVLKACMDKPTNSVIPKESSTPITNPGFRGTIPPRGNRPTVTPDEPDAAASLSLSILALVISFVIASQNFF</sequence>
<dbReference type="Proteomes" id="UP000887580">
    <property type="component" value="Unplaced"/>
</dbReference>
<protein>
    <submittedName>
        <fullName evidence="2">GDNF/GAS1 domain-containing protein</fullName>
    </submittedName>
</protein>
<evidence type="ECO:0000313" key="1">
    <source>
        <dbReference type="Proteomes" id="UP000887580"/>
    </source>
</evidence>
<evidence type="ECO:0000313" key="2">
    <source>
        <dbReference type="WBParaSite" id="PS1159_v2.g19276.t1"/>
    </source>
</evidence>
<accession>A0AC35FQ92</accession>
<dbReference type="WBParaSite" id="PS1159_v2.g19276.t1">
    <property type="protein sequence ID" value="PS1159_v2.g19276.t1"/>
    <property type="gene ID" value="PS1159_v2.g19276"/>
</dbReference>
<reference evidence="2" key="1">
    <citation type="submission" date="2022-11" db="UniProtKB">
        <authorList>
            <consortium name="WormBaseParasite"/>
        </authorList>
    </citation>
    <scope>IDENTIFICATION</scope>
</reference>
<organism evidence="1 2">
    <name type="scientific">Panagrolaimus sp. PS1159</name>
    <dbReference type="NCBI Taxonomy" id="55785"/>
    <lineage>
        <taxon>Eukaryota</taxon>
        <taxon>Metazoa</taxon>
        <taxon>Ecdysozoa</taxon>
        <taxon>Nematoda</taxon>
        <taxon>Chromadorea</taxon>
        <taxon>Rhabditida</taxon>
        <taxon>Tylenchina</taxon>
        <taxon>Panagrolaimomorpha</taxon>
        <taxon>Panagrolaimoidea</taxon>
        <taxon>Panagrolaimidae</taxon>
        <taxon>Panagrolaimus</taxon>
    </lineage>
</organism>